<evidence type="ECO:0000313" key="3">
    <source>
        <dbReference type="Proteomes" id="UP000036338"/>
    </source>
</evidence>
<protein>
    <submittedName>
        <fullName evidence="2">LysR family transcriptional regulator</fullName>
    </submittedName>
</protein>
<proteinExistence type="predicted"/>
<dbReference type="InterPro" id="IPR016929">
    <property type="entry name" value="TsiT-like"/>
</dbReference>
<dbReference type="EMBL" id="LDWR01000040">
    <property type="protein sequence ID" value="KML54211.1"/>
    <property type="molecule type" value="Genomic_DNA"/>
</dbReference>
<gene>
    <name evidence="2" type="ORF">VL15_21645</name>
</gene>
<dbReference type="RefSeq" id="WP_048248370.1">
    <property type="nucleotide sequence ID" value="NZ_LDWR01000040.1"/>
</dbReference>
<reference evidence="2 3" key="1">
    <citation type="submission" date="2015-05" db="EMBL/GenBank/DDBJ databases">
        <title>Draft genome of Burkholderia cepacia LK29.</title>
        <authorList>
            <person name="Chan X.Y."/>
        </authorList>
    </citation>
    <scope>NUCLEOTIDE SEQUENCE [LARGE SCALE GENOMIC DNA]</scope>
    <source>
        <strain evidence="2 3">LK29</strain>
    </source>
</reference>
<dbReference type="InterPro" id="IPR028969">
    <property type="entry name" value="Imm52"/>
</dbReference>
<name>A0A0J5WNW0_BURCE</name>
<dbReference type="Proteomes" id="UP000036338">
    <property type="component" value="Unassembled WGS sequence"/>
</dbReference>
<comment type="caution">
    <text evidence="2">The sequence shown here is derived from an EMBL/GenBank/DDBJ whole genome shotgun (WGS) entry which is preliminary data.</text>
</comment>
<evidence type="ECO:0000313" key="2">
    <source>
        <dbReference type="EMBL" id="KML54211.1"/>
    </source>
</evidence>
<sequence>MDFRLQFKDATLDPMNFGQALSRIHVVTTELAQIDPKFSRWYARGKSRDEALLYPAFEDGAPSTAIQAVLKQKFAADPTTTYVALWDGNEGDVRGATLACHLNEAGTYNSFELSMSDSAVLGNLDAVLRIVRAIVTAFDPAYVTVSPRSYVAKQVFDDKPGVGWMLYLPTVISQQQIPEAREIVPVPDAGKAQTGTIIVSTIDAPFSMQNPEHIEAANRIEVRLVDQDLLLAFADL</sequence>
<dbReference type="PATRIC" id="fig|292.27.peg.4635"/>
<accession>A0A0J5WNW0</accession>
<dbReference type="Pfam" id="PF15579">
    <property type="entry name" value="Imm52"/>
    <property type="match status" value="1"/>
</dbReference>
<dbReference type="AlphaFoldDB" id="A0A0J5WNW0"/>
<feature type="domain" description="Immunity protein 52" evidence="1">
    <location>
        <begin position="23"/>
        <end position="230"/>
    </location>
</feature>
<dbReference type="PIRSF" id="PIRSF029636">
    <property type="entry name" value="UCP029636"/>
    <property type="match status" value="1"/>
</dbReference>
<organism evidence="2 3">
    <name type="scientific">Burkholderia cepacia</name>
    <name type="common">Pseudomonas cepacia</name>
    <dbReference type="NCBI Taxonomy" id="292"/>
    <lineage>
        <taxon>Bacteria</taxon>
        <taxon>Pseudomonadati</taxon>
        <taxon>Pseudomonadota</taxon>
        <taxon>Betaproteobacteria</taxon>
        <taxon>Burkholderiales</taxon>
        <taxon>Burkholderiaceae</taxon>
        <taxon>Burkholderia</taxon>
        <taxon>Burkholderia cepacia complex</taxon>
    </lineage>
</organism>
<evidence type="ECO:0000259" key="1">
    <source>
        <dbReference type="Pfam" id="PF15579"/>
    </source>
</evidence>